<dbReference type="Proteomes" id="UP000008727">
    <property type="component" value="Segment"/>
</dbReference>
<protein>
    <submittedName>
        <fullName evidence="1">Uncharacterized protein</fullName>
    </submittedName>
</protein>
<reference evidence="1 2" key="1">
    <citation type="journal article" date="2010" name="Virol. J.">
        <title>Genomes of the T4-related bacteriophages as windows on microbial genome evolution.</title>
        <authorList>
            <person name="Petrov V.M."/>
            <person name="Ratnayaka S."/>
            <person name="Nolan J.M."/>
            <person name="Miller E.S."/>
            <person name="Karam J.D."/>
        </authorList>
    </citation>
    <scope>NUCLEOTIDE SEQUENCE [LARGE SCALE GENOMIC DNA]</scope>
</reference>
<evidence type="ECO:0000313" key="1">
    <source>
        <dbReference type="EMBL" id="ADQ53388.1"/>
    </source>
</evidence>
<keyword evidence="2" id="KW-1185">Reference proteome</keyword>
<sequence>MEEVYPNGFPKVKPPAIDMLHAPDE</sequence>
<dbReference type="RefSeq" id="YP_004301218.1">
    <property type="nucleotide sequence ID" value="NC_015251.1"/>
</dbReference>
<evidence type="ECO:0000313" key="2">
    <source>
        <dbReference type="Proteomes" id="UP000008727"/>
    </source>
</evidence>
<organism evidence="1 2">
    <name type="scientific">Aeromonas phage 65</name>
    <dbReference type="NCBI Taxonomy" id="2919549"/>
    <lineage>
        <taxon>Viruses</taxon>
        <taxon>Duplodnaviria</taxon>
        <taxon>Heunggongvirae</taxon>
        <taxon>Uroviricota</taxon>
        <taxon>Caudoviricetes</taxon>
        <taxon>Pantevenvirales</taxon>
        <taxon>Straboviridae</taxon>
        <taxon>Emmerichvirinae</taxon>
        <taxon>Ishigurovirus</taxon>
        <taxon>Ishigurovirus osborne</taxon>
    </lineage>
</organism>
<name>E5DSL5_9CAUD</name>
<dbReference type="EMBL" id="GU459069">
    <property type="protein sequence ID" value="ADQ53388.1"/>
    <property type="molecule type" value="Genomic_DNA"/>
</dbReference>
<dbReference type="KEGG" id="vg:10323658"/>
<gene>
    <name evidence="1" type="ORF">65p381</name>
</gene>
<proteinExistence type="predicted"/>
<accession>E5DSL5</accession>